<dbReference type="EMBL" id="JAVRIC010000006">
    <property type="protein sequence ID" value="MDT0496987.1"/>
    <property type="molecule type" value="Genomic_DNA"/>
</dbReference>
<dbReference type="InterPro" id="IPR002314">
    <property type="entry name" value="aa-tRNA-synt_IIb"/>
</dbReference>
<keyword evidence="13" id="KW-1185">Reference proteome</keyword>
<evidence type="ECO:0000256" key="5">
    <source>
        <dbReference type="ARBA" id="ARBA00022741"/>
    </source>
</evidence>
<comment type="catalytic activity">
    <reaction evidence="9 10">
        <text>tRNA(Pro) + L-proline + ATP = L-prolyl-tRNA(Pro) + AMP + diphosphate</text>
        <dbReference type="Rhea" id="RHEA:14305"/>
        <dbReference type="Rhea" id="RHEA-COMP:9700"/>
        <dbReference type="Rhea" id="RHEA-COMP:9702"/>
        <dbReference type="ChEBI" id="CHEBI:30616"/>
        <dbReference type="ChEBI" id="CHEBI:33019"/>
        <dbReference type="ChEBI" id="CHEBI:60039"/>
        <dbReference type="ChEBI" id="CHEBI:78442"/>
        <dbReference type="ChEBI" id="CHEBI:78532"/>
        <dbReference type="ChEBI" id="CHEBI:456215"/>
        <dbReference type="EC" id="6.1.1.15"/>
    </reaction>
</comment>
<keyword evidence="5 10" id="KW-0547">Nucleotide-binding</keyword>
<evidence type="ECO:0000256" key="3">
    <source>
        <dbReference type="ARBA" id="ARBA00022490"/>
    </source>
</evidence>
<keyword evidence="4 10" id="KW-0436">Ligase</keyword>
<evidence type="ECO:0000256" key="6">
    <source>
        <dbReference type="ARBA" id="ARBA00022840"/>
    </source>
</evidence>
<dbReference type="HAMAP" id="MF_01569">
    <property type="entry name" value="Pro_tRNA_synth_type1"/>
    <property type="match status" value="1"/>
</dbReference>
<evidence type="ECO:0000256" key="4">
    <source>
        <dbReference type="ARBA" id="ARBA00022598"/>
    </source>
</evidence>
<dbReference type="InterPro" id="IPR007214">
    <property type="entry name" value="YbaK/aa-tRNA-synth-assoc-dom"/>
</dbReference>
<evidence type="ECO:0000256" key="9">
    <source>
        <dbReference type="ARBA" id="ARBA00047671"/>
    </source>
</evidence>
<dbReference type="InterPro" id="IPR033730">
    <property type="entry name" value="ProRS_core_prok"/>
</dbReference>
<dbReference type="InterPro" id="IPR036621">
    <property type="entry name" value="Anticodon-bd_dom_sf"/>
</dbReference>
<keyword evidence="7 10" id="KW-0648">Protein biosynthesis</keyword>
<dbReference type="RefSeq" id="WP_311364380.1">
    <property type="nucleotide sequence ID" value="NZ_JAVRIC010000006.1"/>
</dbReference>
<dbReference type="SUPFAM" id="SSF55681">
    <property type="entry name" value="Class II aaRS and biotin synthetases"/>
    <property type="match status" value="1"/>
</dbReference>
<dbReference type="SUPFAM" id="SSF52954">
    <property type="entry name" value="Class II aaRS ABD-related"/>
    <property type="match status" value="1"/>
</dbReference>
<evidence type="ECO:0000256" key="8">
    <source>
        <dbReference type="ARBA" id="ARBA00023146"/>
    </source>
</evidence>
<comment type="similarity">
    <text evidence="10">Belongs to the class-II aminoacyl-tRNA synthetase family. ProS type 1 subfamily.</text>
</comment>
<dbReference type="Gene3D" id="3.30.930.10">
    <property type="entry name" value="Bira Bifunctional Protein, Domain 2"/>
    <property type="match status" value="2"/>
</dbReference>
<evidence type="ECO:0000256" key="1">
    <source>
        <dbReference type="ARBA" id="ARBA00004496"/>
    </source>
</evidence>
<dbReference type="PRINTS" id="PR01046">
    <property type="entry name" value="TRNASYNTHPRO"/>
</dbReference>
<reference evidence="12 13" key="1">
    <citation type="submission" date="2023-09" db="EMBL/GenBank/DDBJ databases">
        <authorList>
            <person name="Rey-Velasco X."/>
        </authorList>
    </citation>
    <scope>NUCLEOTIDE SEQUENCE [LARGE SCALE GENOMIC DNA]</scope>
    <source>
        <strain evidence="12 13">W345</strain>
    </source>
</reference>
<name>A0ABU2WGI4_9GAMM</name>
<protein>
    <recommendedName>
        <fullName evidence="10">Proline--tRNA ligase</fullName>
        <ecNumber evidence="10">6.1.1.15</ecNumber>
    </recommendedName>
    <alternativeName>
        <fullName evidence="10">Prolyl-tRNA synthetase</fullName>
        <shortName evidence="10">ProRS</shortName>
    </alternativeName>
</protein>
<dbReference type="NCBIfam" id="TIGR00409">
    <property type="entry name" value="proS_fam_II"/>
    <property type="match status" value="1"/>
</dbReference>
<dbReference type="PROSITE" id="PS50862">
    <property type="entry name" value="AA_TRNA_LIGASE_II"/>
    <property type="match status" value="1"/>
</dbReference>
<dbReference type="Pfam" id="PF03129">
    <property type="entry name" value="HGTP_anticodon"/>
    <property type="match status" value="1"/>
</dbReference>
<organism evidence="12 13">
    <name type="scientific">Banduia mediterranea</name>
    <dbReference type="NCBI Taxonomy" id="3075609"/>
    <lineage>
        <taxon>Bacteria</taxon>
        <taxon>Pseudomonadati</taxon>
        <taxon>Pseudomonadota</taxon>
        <taxon>Gammaproteobacteria</taxon>
        <taxon>Nevskiales</taxon>
        <taxon>Algiphilaceae</taxon>
        <taxon>Banduia</taxon>
    </lineage>
</organism>
<dbReference type="Gene3D" id="3.90.960.10">
    <property type="entry name" value="YbaK/aminoacyl-tRNA synthetase-associated domain"/>
    <property type="match status" value="1"/>
</dbReference>
<proteinExistence type="inferred from homology"/>
<keyword evidence="8 10" id="KW-0030">Aminoacyl-tRNA synthetase</keyword>
<comment type="function">
    <text evidence="10">Catalyzes the attachment of proline to tRNA(Pro) in a two-step reaction: proline is first activated by ATP to form Pro-AMP and then transferred to the acceptor end of tRNA(Pro). As ProRS can inadvertently accommodate and process non-cognate amino acids such as alanine and cysteine, to avoid such errors it has two additional distinct editing activities against alanine. One activity is designated as 'pretransfer' editing and involves the tRNA(Pro)-independent hydrolysis of activated Ala-AMP. The other activity is designated 'posttransfer' editing and involves deacylation of mischarged Ala-tRNA(Pro). The misacylated Cys-tRNA(Pro) is not edited by ProRS.</text>
</comment>
<keyword evidence="6 10" id="KW-0067">ATP-binding</keyword>
<dbReference type="Gene3D" id="3.40.50.800">
    <property type="entry name" value="Anticodon-binding domain"/>
    <property type="match status" value="1"/>
</dbReference>
<dbReference type="EC" id="6.1.1.15" evidence="10"/>
<dbReference type="CDD" id="cd04334">
    <property type="entry name" value="ProRS-INS"/>
    <property type="match status" value="1"/>
</dbReference>
<dbReference type="InterPro" id="IPR006195">
    <property type="entry name" value="aa-tRNA-synth_II"/>
</dbReference>
<accession>A0ABU2WGI4</accession>
<comment type="caution">
    <text evidence="12">The sequence shown here is derived from an EMBL/GenBank/DDBJ whole genome shotgun (WGS) entry which is preliminary data.</text>
</comment>
<dbReference type="InterPro" id="IPR002316">
    <property type="entry name" value="Pro-tRNA-ligase_IIa"/>
</dbReference>
<dbReference type="InterPro" id="IPR044140">
    <property type="entry name" value="ProRS_anticodon_short"/>
</dbReference>
<dbReference type="InterPro" id="IPR004154">
    <property type="entry name" value="Anticodon-bd"/>
</dbReference>
<evidence type="ECO:0000313" key="13">
    <source>
        <dbReference type="Proteomes" id="UP001254608"/>
    </source>
</evidence>
<dbReference type="GO" id="GO:0004827">
    <property type="term" value="F:proline-tRNA ligase activity"/>
    <property type="evidence" value="ECO:0007669"/>
    <property type="project" value="UniProtKB-EC"/>
</dbReference>
<dbReference type="Pfam" id="PF00587">
    <property type="entry name" value="tRNA-synt_2b"/>
    <property type="match status" value="1"/>
</dbReference>
<dbReference type="InterPro" id="IPR004500">
    <property type="entry name" value="Pro-tRNA-synth_IIa_bac-type"/>
</dbReference>
<sequence>MRLSRFPISTTKETPADAEIVSHQLMLRAGFIRKLGSGLYSWMPVGLRTLKKVEAIVREEMNRAGALEVLMPSVHPAELWRESGRWQLMGDEMLRIKDRHDNDYCYGPTHEEVICHHLRQDVKSYKQLPLNYYQIQTKFRDERRPRFGIMRAREFLMKDAYSFHLDAEGLAAEYDNMRAAYARIFTRIGADFRIVKADSGNIGGSRSEEFHILAGAGEDLLAVSSEGSYAANVEAAETLPVSVTRPPVLKPLARLSTPGQKTCAQVAEYLKLGLDAKVKLLVAKAADGGLIGIALRGDHQLNEIKAANHPKIASPFELAAARDVEQAFGCEVGYLGPVNCPIPVIADHAALALSDFVCGANENDHHLGDANWGRDCAEPEAADLRMIVEGDPAPDGSGTIRLLRGIEGGHIFQLGQKYTQAMNVSVLDDNGKDVTLHMGCYGIGVSRLVAAVVEQSHDAQGMIWPDAIAPFTAIITPIGLDRSESVREAAETLYADLLAAGIDVALDDRGLRPGAMFADAELIGIPHRIVIGDKGLAKAQFEYRHRRAETARMIPAQAEAVLDQLRQTVTG</sequence>
<dbReference type="PANTHER" id="PTHR42753:SF2">
    <property type="entry name" value="PROLINE--TRNA LIGASE"/>
    <property type="match status" value="1"/>
</dbReference>
<gene>
    <name evidence="10" type="primary">proS</name>
    <name evidence="12" type="ORF">RM530_06355</name>
</gene>
<dbReference type="SUPFAM" id="SSF55826">
    <property type="entry name" value="YbaK/ProRS associated domain"/>
    <property type="match status" value="1"/>
</dbReference>
<dbReference type="CDD" id="cd00779">
    <property type="entry name" value="ProRS_core_prok"/>
    <property type="match status" value="1"/>
</dbReference>
<dbReference type="InterPro" id="IPR036754">
    <property type="entry name" value="YbaK/aa-tRNA-synt-asso_dom_sf"/>
</dbReference>
<dbReference type="Proteomes" id="UP001254608">
    <property type="component" value="Unassembled WGS sequence"/>
</dbReference>
<evidence type="ECO:0000256" key="7">
    <source>
        <dbReference type="ARBA" id="ARBA00022917"/>
    </source>
</evidence>
<comment type="subunit">
    <text evidence="2 10">Homodimer.</text>
</comment>
<dbReference type="InterPro" id="IPR050062">
    <property type="entry name" value="Pro-tRNA_synthetase"/>
</dbReference>
<evidence type="ECO:0000259" key="11">
    <source>
        <dbReference type="PROSITE" id="PS50862"/>
    </source>
</evidence>
<comment type="subcellular location">
    <subcellularLocation>
        <location evidence="1 10">Cytoplasm</location>
    </subcellularLocation>
</comment>
<dbReference type="Pfam" id="PF04073">
    <property type="entry name" value="tRNA_edit"/>
    <property type="match status" value="1"/>
</dbReference>
<evidence type="ECO:0000313" key="12">
    <source>
        <dbReference type="EMBL" id="MDT0496987.1"/>
    </source>
</evidence>
<evidence type="ECO:0000256" key="2">
    <source>
        <dbReference type="ARBA" id="ARBA00011738"/>
    </source>
</evidence>
<evidence type="ECO:0000256" key="10">
    <source>
        <dbReference type="HAMAP-Rule" id="MF_01569"/>
    </source>
</evidence>
<dbReference type="InterPro" id="IPR045864">
    <property type="entry name" value="aa-tRNA-synth_II/BPL/LPL"/>
</dbReference>
<comment type="domain">
    <text evidence="10">Consists of three domains: the N-terminal catalytic domain, the editing domain and the C-terminal anticodon-binding domain.</text>
</comment>
<dbReference type="NCBIfam" id="NF006625">
    <property type="entry name" value="PRK09194.1"/>
    <property type="match status" value="1"/>
</dbReference>
<keyword evidence="3 10" id="KW-0963">Cytoplasm</keyword>
<dbReference type="PANTHER" id="PTHR42753">
    <property type="entry name" value="MITOCHONDRIAL RIBOSOME PROTEIN L39/PROLYL-TRNA LIGASE FAMILY MEMBER"/>
    <property type="match status" value="1"/>
</dbReference>
<dbReference type="CDD" id="cd00861">
    <property type="entry name" value="ProRS_anticodon_short"/>
    <property type="match status" value="1"/>
</dbReference>
<feature type="domain" description="Aminoacyl-transfer RNA synthetases class-II family profile" evidence="11">
    <location>
        <begin position="33"/>
        <end position="465"/>
    </location>
</feature>
<dbReference type="InterPro" id="IPR023717">
    <property type="entry name" value="Pro-tRNA-Synthase_IIa_type1"/>
</dbReference>